<accession>A0A699YWU7</accession>
<evidence type="ECO:0000256" key="1">
    <source>
        <dbReference type="SAM" id="MobiDB-lite"/>
    </source>
</evidence>
<evidence type="ECO:0000313" key="4">
    <source>
        <dbReference type="Proteomes" id="UP000485058"/>
    </source>
</evidence>
<comment type="caution">
    <text evidence="3">The sequence shown here is derived from an EMBL/GenBank/DDBJ whole genome shotgun (WGS) entry which is preliminary data.</text>
</comment>
<dbReference type="Proteomes" id="UP000485058">
    <property type="component" value="Unassembled WGS sequence"/>
</dbReference>
<dbReference type="Pfam" id="PF02698">
    <property type="entry name" value="DUF218"/>
    <property type="match status" value="1"/>
</dbReference>
<dbReference type="InterPro" id="IPR014729">
    <property type="entry name" value="Rossmann-like_a/b/a_fold"/>
</dbReference>
<dbReference type="Gene3D" id="3.40.50.620">
    <property type="entry name" value="HUPs"/>
    <property type="match status" value="1"/>
</dbReference>
<dbReference type="AlphaFoldDB" id="A0A699YWU7"/>
<dbReference type="PANTHER" id="PTHR30336">
    <property type="entry name" value="INNER MEMBRANE PROTEIN, PROBABLE PERMEASE"/>
    <property type="match status" value="1"/>
</dbReference>
<dbReference type="EMBL" id="BLLF01000683">
    <property type="protein sequence ID" value="GFH14071.1"/>
    <property type="molecule type" value="Genomic_DNA"/>
</dbReference>
<keyword evidence="4" id="KW-1185">Reference proteome</keyword>
<gene>
    <name evidence="3" type="ORF">HaLaN_10050</name>
</gene>
<sequence length="142" mass="15347">MASTRGCSGGGTPHKPPILGSNGHVLHESTSCAAYLMTRGLPADRILKEVSSYDTVGNAFFSLTIHALPAGWRKVAVVTSNFHMPRTRCLFQDMWSRAAVDILKQPEGFELCFASASDEGLFEDDVLLARQQPSAQVNRAGP</sequence>
<name>A0A699YWU7_HAELA</name>
<feature type="region of interest" description="Disordered" evidence="1">
    <location>
        <begin position="1"/>
        <end position="20"/>
    </location>
</feature>
<evidence type="ECO:0000259" key="2">
    <source>
        <dbReference type="Pfam" id="PF02698"/>
    </source>
</evidence>
<protein>
    <submittedName>
        <fullName evidence="3">DUF218 domain-containing protein</fullName>
    </submittedName>
</protein>
<feature type="domain" description="DUF218" evidence="2">
    <location>
        <begin position="22"/>
        <end position="103"/>
    </location>
</feature>
<dbReference type="PANTHER" id="PTHR30336:SF20">
    <property type="entry name" value="DUF218 DOMAIN-CONTAINING PROTEIN"/>
    <property type="match status" value="1"/>
</dbReference>
<evidence type="ECO:0000313" key="3">
    <source>
        <dbReference type="EMBL" id="GFH14071.1"/>
    </source>
</evidence>
<proteinExistence type="predicted"/>
<reference evidence="3 4" key="1">
    <citation type="submission" date="2020-02" db="EMBL/GenBank/DDBJ databases">
        <title>Draft genome sequence of Haematococcus lacustris strain NIES-144.</title>
        <authorList>
            <person name="Morimoto D."/>
            <person name="Nakagawa S."/>
            <person name="Yoshida T."/>
            <person name="Sawayama S."/>
        </authorList>
    </citation>
    <scope>NUCLEOTIDE SEQUENCE [LARGE SCALE GENOMIC DNA]</scope>
    <source>
        <strain evidence="3 4">NIES-144</strain>
    </source>
</reference>
<dbReference type="InterPro" id="IPR003848">
    <property type="entry name" value="DUF218"/>
</dbReference>
<dbReference type="CDD" id="cd06259">
    <property type="entry name" value="YdcF-like"/>
    <property type="match status" value="1"/>
</dbReference>
<organism evidence="3 4">
    <name type="scientific">Haematococcus lacustris</name>
    <name type="common">Green alga</name>
    <name type="synonym">Haematococcus pluvialis</name>
    <dbReference type="NCBI Taxonomy" id="44745"/>
    <lineage>
        <taxon>Eukaryota</taxon>
        <taxon>Viridiplantae</taxon>
        <taxon>Chlorophyta</taxon>
        <taxon>core chlorophytes</taxon>
        <taxon>Chlorophyceae</taxon>
        <taxon>CS clade</taxon>
        <taxon>Chlamydomonadales</taxon>
        <taxon>Haematococcaceae</taxon>
        <taxon>Haematococcus</taxon>
    </lineage>
</organism>
<dbReference type="InterPro" id="IPR051599">
    <property type="entry name" value="Cell_Envelope_Assoc"/>
</dbReference>
<dbReference type="GO" id="GO:0005886">
    <property type="term" value="C:plasma membrane"/>
    <property type="evidence" value="ECO:0007669"/>
    <property type="project" value="TreeGrafter"/>
</dbReference>